<feature type="compositionally biased region" description="Polar residues" evidence="1">
    <location>
        <begin position="162"/>
        <end position="171"/>
    </location>
</feature>
<accession>A0A5J5AIG9</accession>
<protein>
    <submittedName>
        <fullName evidence="2">Uncharacterized protein</fullName>
    </submittedName>
</protein>
<dbReference type="AlphaFoldDB" id="A0A5J5AIG9"/>
<dbReference type="OrthoDB" id="914243at2759"/>
<feature type="region of interest" description="Disordered" evidence="1">
    <location>
        <begin position="95"/>
        <end position="131"/>
    </location>
</feature>
<name>A0A5J5AIG9_9ASTE</name>
<evidence type="ECO:0000256" key="1">
    <source>
        <dbReference type="SAM" id="MobiDB-lite"/>
    </source>
</evidence>
<dbReference type="Proteomes" id="UP000325577">
    <property type="component" value="Linkage Group LG20"/>
</dbReference>
<organism evidence="2 3">
    <name type="scientific">Nyssa sinensis</name>
    <dbReference type="NCBI Taxonomy" id="561372"/>
    <lineage>
        <taxon>Eukaryota</taxon>
        <taxon>Viridiplantae</taxon>
        <taxon>Streptophyta</taxon>
        <taxon>Embryophyta</taxon>
        <taxon>Tracheophyta</taxon>
        <taxon>Spermatophyta</taxon>
        <taxon>Magnoliopsida</taxon>
        <taxon>eudicotyledons</taxon>
        <taxon>Gunneridae</taxon>
        <taxon>Pentapetalae</taxon>
        <taxon>asterids</taxon>
        <taxon>Cornales</taxon>
        <taxon>Nyssaceae</taxon>
        <taxon>Nyssa</taxon>
    </lineage>
</organism>
<proteinExistence type="predicted"/>
<gene>
    <name evidence="2" type="ORF">F0562_034448</name>
</gene>
<feature type="compositionally biased region" description="Polar residues" evidence="1">
    <location>
        <begin position="204"/>
        <end position="214"/>
    </location>
</feature>
<keyword evidence="3" id="KW-1185">Reference proteome</keyword>
<reference evidence="2 3" key="1">
    <citation type="submission" date="2019-09" db="EMBL/GenBank/DDBJ databases">
        <title>A chromosome-level genome assembly of the Chinese tupelo Nyssa sinensis.</title>
        <authorList>
            <person name="Yang X."/>
            <person name="Kang M."/>
            <person name="Yang Y."/>
            <person name="Xiong H."/>
            <person name="Wang M."/>
            <person name="Zhang Z."/>
            <person name="Wang Z."/>
            <person name="Wu H."/>
            <person name="Ma T."/>
            <person name="Liu J."/>
            <person name="Xi Z."/>
        </authorList>
    </citation>
    <scope>NUCLEOTIDE SEQUENCE [LARGE SCALE GENOMIC DNA]</scope>
    <source>
        <strain evidence="2">J267</strain>
        <tissue evidence="2">Leaf</tissue>
    </source>
</reference>
<sequence>MWAYQASSYGGAQCGLWFQHQAMVLGQAMNVGWTNNGLEDRVTEQIHIKVNQSGVGPSCMNRGTGPRKVFQTNEGIGPNTHTAVLKNRTADVVSDERVKASTDNQKLKAKGKMEERRTKGTAINPPEAERSGCSKWAANWYGRADDADCNSRQYDDQGGDVSRQQVEQCSDGSERGTRTGYSRQGTIQRLDLQQGNEWWKDRSTQPGKQRSSTIADGAGGRDSDL</sequence>
<evidence type="ECO:0000313" key="3">
    <source>
        <dbReference type="Proteomes" id="UP000325577"/>
    </source>
</evidence>
<feature type="region of interest" description="Disordered" evidence="1">
    <location>
        <begin position="151"/>
        <end position="225"/>
    </location>
</feature>
<evidence type="ECO:0000313" key="2">
    <source>
        <dbReference type="EMBL" id="KAA8529948.1"/>
    </source>
</evidence>
<dbReference type="EMBL" id="CM018044">
    <property type="protein sequence ID" value="KAA8529948.1"/>
    <property type="molecule type" value="Genomic_DNA"/>
</dbReference>
<feature type="compositionally biased region" description="Polar residues" evidence="1">
    <location>
        <begin position="179"/>
        <end position="196"/>
    </location>
</feature>